<proteinExistence type="predicted"/>
<keyword evidence="2" id="KW-1185">Reference proteome</keyword>
<protein>
    <submittedName>
        <fullName evidence="3">Uncharacterized protein LOC111359638</fullName>
    </submittedName>
</protein>
<dbReference type="Pfam" id="PF00078">
    <property type="entry name" value="RVT_1"/>
    <property type="match status" value="1"/>
</dbReference>
<evidence type="ECO:0000313" key="2">
    <source>
        <dbReference type="Proteomes" id="UP000301870"/>
    </source>
</evidence>
<evidence type="ECO:0000313" key="3">
    <source>
        <dbReference type="RefSeq" id="XP_022831006.1"/>
    </source>
</evidence>
<dbReference type="PANTHER" id="PTHR19446">
    <property type="entry name" value="REVERSE TRANSCRIPTASES"/>
    <property type="match status" value="1"/>
</dbReference>
<accession>A0A9J7ELS8</accession>
<name>A0A9J7ELS8_SPOLT</name>
<feature type="domain" description="Reverse transcriptase" evidence="1">
    <location>
        <begin position="122"/>
        <end position="217"/>
    </location>
</feature>
<dbReference type="AlphaFoldDB" id="A0A9J7ELS8"/>
<gene>
    <name evidence="3" type="primary">LOC111359638</name>
</gene>
<reference evidence="3" key="1">
    <citation type="submission" date="2025-08" db="UniProtKB">
        <authorList>
            <consortium name="RefSeq"/>
        </authorList>
    </citation>
    <scope>IDENTIFICATION</scope>
    <source>
        <strain evidence="3">Ishihara</strain>
        <tissue evidence="3">Whole body</tissue>
    </source>
</reference>
<dbReference type="KEGG" id="sliu:111359638"/>
<dbReference type="Proteomes" id="UP000301870">
    <property type="component" value="Chromosome 3"/>
</dbReference>
<dbReference type="OrthoDB" id="445826at2759"/>
<dbReference type="GeneID" id="111359638"/>
<dbReference type="RefSeq" id="XP_022831006.1">
    <property type="nucleotide sequence ID" value="XM_022975238.1"/>
</dbReference>
<dbReference type="InterPro" id="IPR000477">
    <property type="entry name" value="RT_dom"/>
</dbReference>
<sequence>MIKAAKNAYDKNQIDNAQKNTKKLWEAIKSITNTSKLKSSADALVSATNPTHSVNEVNGYFANIGRTLAENISTSHALPRPSTVNDTSFPNSFALLETDDIELNNLIENLRDAFKLAVVLPIHKGGDRYRLNNYRPISILPTLSKLLERLVNSRLVKFLEINSILSCSQYGFRSGLSTGHAVLNLTNYIISNLDRHQRVIGIFLDLAKANWLLDMDYDSTEELLHVLS</sequence>
<organism evidence="2 3">
    <name type="scientific">Spodoptera litura</name>
    <name type="common">Asian cotton leafworm</name>
    <dbReference type="NCBI Taxonomy" id="69820"/>
    <lineage>
        <taxon>Eukaryota</taxon>
        <taxon>Metazoa</taxon>
        <taxon>Ecdysozoa</taxon>
        <taxon>Arthropoda</taxon>
        <taxon>Hexapoda</taxon>
        <taxon>Insecta</taxon>
        <taxon>Pterygota</taxon>
        <taxon>Neoptera</taxon>
        <taxon>Endopterygota</taxon>
        <taxon>Lepidoptera</taxon>
        <taxon>Glossata</taxon>
        <taxon>Ditrysia</taxon>
        <taxon>Noctuoidea</taxon>
        <taxon>Noctuidae</taxon>
        <taxon>Amphipyrinae</taxon>
        <taxon>Spodoptera</taxon>
    </lineage>
</organism>
<evidence type="ECO:0000259" key="1">
    <source>
        <dbReference type="Pfam" id="PF00078"/>
    </source>
</evidence>